<keyword evidence="4" id="KW-0547">Nucleotide-binding</keyword>
<sequence length="318" mass="35142">MYDQYNRKIDYLRISLTDRCNLHCRYCQPEISEHVPHNEILRYEELLRICRAALQLGIRKFKITGGEPLLRKGCSDFIACLKQTEGVEQVTLTTNGTLLSQQLPALIAAGVDSINVSLDTLDAAYYAELTGGSLGSVLQALQQLQAAGIPFKLNCVTLAENGFADIMALLQLADKYNAPLRFIELMPLDCNVDLKGLSGSEIRSQLEQAGLQLQPDAQRYGNGPASYWRISGYAMPVGFIEPLHNKFCAVCNRVRLTSVGMLKPCLYCNEGMNLKRLLRDGASDADLVKAMQEIIYAKPAGHSFDVKAARFNMSQIGG</sequence>
<dbReference type="GO" id="GO:0006777">
    <property type="term" value="P:Mo-molybdopterin cofactor biosynthetic process"/>
    <property type="evidence" value="ECO:0007669"/>
    <property type="project" value="UniProtKB-KW"/>
</dbReference>
<dbReference type="Gene3D" id="3.20.20.70">
    <property type="entry name" value="Aldolase class I"/>
    <property type="match status" value="1"/>
</dbReference>
<reference evidence="11 12" key="1">
    <citation type="journal article" date="2016" name="Nat. Biotechnol.">
        <title>Measurement of bacterial replication rates in microbial communities.</title>
        <authorList>
            <person name="Brown C.T."/>
            <person name="Olm M.R."/>
            <person name="Thomas B.C."/>
            <person name="Banfield J.F."/>
        </authorList>
    </citation>
    <scope>NUCLEOTIDE SEQUENCE [LARGE SCALE GENOMIC DNA]</scope>
    <source>
        <strain evidence="11">46_33</strain>
    </source>
</reference>
<evidence type="ECO:0000256" key="7">
    <source>
        <dbReference type="ARBA" id="ARBA00023134"/>
    </source>
</evidence>
<keyword evidence="9" id="KW-0456">Lyase</keyword>
<dbReference type="SFLD" id="SFLDG01067">
    <property type="entry name" value="SPASM/twitch_domain_containing"/>
    <property type="match status" value="1"/>
</dbReference>
<dbReference type="InterPro" id="IPR007197">
    <property type="entry name" value="rSAM"/>
</dbReference>
<dbReference type="SFLD" id="SFLDS00029">
    <property type="entry name" value="Radical_SAM"/>
    <property type="match status" value="1"/>
</dbReference>
<dbReference type="EMBL" id="MNTG01000045">
    <property type="protein sequence ID" value="OLA36458.1"/>
    <property type="molecule type" value="Genomic_DNA"/>
</dbReference>
<evidence type="ECO:0000259" key="10">
    <source>
        <dbReference type="PROSITE" id="PS51918"/>
    </source>
</evidence>
<dbReference type="InterPro" id="IPR040064">
    <property type="entry name" value="MoaA-like"/>
</dbReference>
<dbReference type="GO" id="GO:0046872">
    <property type="term" value="F:metal ion binding"/>
    <property type="evidence" value="ECO:0007669"/>
    <property type="project" value="UniProtKB-KW"/>
</dbReference>
<dbReference type="InterPro" id="IPR006638">
    <property type="entry name" value="Elp3/MiaA/NifB-like_rSAM"/>
</dbReference>
<dbReference type="InterPro" id="IPR050105">
    <property type="entry name" value="MoCo_biosynth_MoaA/MoaC"/>
</dbReference>
<comment type="caution">
    <text evidence="11">The sequence shown here is derived from an EMBL/GenBank/DDBJ whole genome shotgun (WGS) entry which is preliminary data.</text>
</comment>
<dbReference type="CDD" id="cd01335">
    <property type="entry name" value="Radical_SAM"/>
    <property type="match status" value="1"/>
</dbReference>
<protein>
    <submittedName>
        <fullName evidence="11">Cyclic pyranopterin phosphate synthase MoaA</fullName>
    </submittedName>
</protein>
<dbReference type="AlphaFoldDB" id="A0A1Q6R247"/>
<dbReference type="Pfam" id="PF06463">
    <property type="entry name" value="Mob_synth_C"/>
    <property type="match status" value="1"/>
</dbReference>
<dbReference type="GO" id="GO:0061799">
    <property type="term" value="F:cyclic pyranopterin monophosphate synthase activity"/>
    <property type="evidence" value="ECO:0007669"/>
    <property type="project" value="TreeGrafter"/>
</dbReference>
<evidence type="ECO:0000256" key="1">
    <source>
        <dbReference type="ARBA" id="ARBA00022485"/>
    </source>
</evidence>
<evidence type="ECO:0000313" key="11">
    <source>
        <dbReference type="EMBL" id="OLA36458.1"/>
    </source>
</evidence>
<proteinExistence type="predicted"/>
<keyword evidence="2" id="KW-0949">S-adenosyl-L-methionine</keyword>
<dbReference type="GO" id="GO:0005525">
    <property type="term" value="F:GTP binding"/>
    <property type="evidence" value="ECO:0007669"/>
    <property type="project" value="UniProtKB-KW"/>
</dbReference>
<evidence type="ECO:0000256" key="6">
    <source>
        <dbReference type="ARBA" id="ARBA00023014"/>
    </source>
</evidence>
<keyword evidence="7" id="KW-0342">GTP-binding</keyword>
<dbReference type="PANTHER" id="PTHR22960:SF0">
    <property type="entry name" value="MOLYBDENUM COFACTOR BIOSYNTHESIS PROTEIN 1"/>
    <property type="match status" value="1"/>
</dbReference>
<dbReference type="PROSITE" id="PS51918">
    <property type="entry name" value="RADICAL_SAM"/>
    <property type="match status" value="1"/>
</dbReference>
<dbReference type="InterPro" id="IPR010505">
    <property type="entry name" value="MoaA_twitch"/>
</dbReference>
<dbReference type="RefSeq" id="WP_303680436.1">
    <property type="nucleotide sequence ID" value="NZ_DBEZXK010000108.1"/>
</dbReference>
<dbReference type="Pfam" id="PF04055">
    <property type="entry name" value="Radical_SAM"/>
    <property type="match status" value="1"/>
</dbReference>
<keyword evidence="1" id="KW-0004">4Fe-4S</keyword>
<dbReference type="CDD" id="cd21117">
    <property type="entry name" value="Twitch_MoaA"/>
    <property type="match status" value="1"/>
</dbReference>
<evidence type="ECO:0000313" key="12">
    <source>
        <dbReference type="Proteomes" id="UP000186777"/>
    </source>
</evidence>
<evidence type="ECO:0000256" key="9">
    <source>
        <dbReference type="ARBA" id="ARBA00023239"/>
    </source>
</evidence>
<dbReference type="InterPro" id="IPR013483">
    <property type="entry name" value="MoaA"/>
</dbReference>
<dbReference type="NCBIfam" id="TIGR02666">
    <property type="entry name" value="moaA"/>
    <property type="match status" value="1"/>
</dbReference>
<keyword evidence="3" id="KW-0479">Metal-binding</keyword>
<evidence type="ECO:0000256" key="8">
    <source>
        <dbReference type="ARBA" id="ARBA00023150"/>
    </source>
</evidence>
<dbReference type="InterPro" id="IPR013785">
    <property type="entry name" value="Aldolase_TIM"/>
</dbReference>
<dbReference type="GO" id="GO:0061798">
    <property type="term" value="F:GTP 3',8'-cyclase activity"/>
    <property type="evidence" value="ECO:0007669"/>
    <property type="project" value="TreeGrafter"/>
</dbReference>
<gene>
    <name evidence="11" type="ORF">BHW43_09960</name>
</gene>
<keyword evidence="8" id="KW-0501">Molybdenum cofactor biosynthesis</keyword>
<evidence type="ECO:0000256" key="5">
    <source>
        <dbReference type="ARBA" id="ARBA00023004"/>
    </source>
</evidence>
<evidence type="ECO:0000256" key="4">
    <source>
        <dbReference type="ARBA" id="ARBA00022741"/>
    </source>
</evidence>
<name>A0A1Q6R247_9FIRM</name>
<accession>A0A1Q6R247</accession>
<dbReference type="PANTHER" id="PTHR22960">
    <property type="entry name" value="MOLYBDOPTERIN COFACTOR SYNTHESIS PROTEIN A"/>
    <property type="match status" value="1"/>
</dbReference>
<dbReference type="SUPFAM" id="SSF102114">
    <property type="entry name" value="Radical SAM enzymes"/>
    <property type="match status" value="1"/>
</dbReference>
<keyword evidence="6" id="KW-0411">Iron-sulfur</keyword>
<dbReference type="STRING" id="626940.BHW43_09960"/>
<organism evidence="11 12">
    <name type="scientific">Phascolarctobacterium succinatutens</name>
    <dbReference type="NCBI Taxonomy" id="626940"/>
    <lineage>
        <taxon>Bacteria</taxon>
        <taxon>Bacillati</taxon>
        <taxon>Bacillota</taxon>
        <taxon>Negativicutes</taxon>
        <taxon>Acidaminococcales</taxon>
        <taxon>Acidaminococcaceae</taxon>
        <taxon>Phascolarctobacterium</taxon>
    </lineage>
</organism>
<dbReference type="GO" id="GO:0051539">
    <property type="term" value="F:4 iron, 4 sulfur cluster binding"/>
    <property type="evidence" value="ECO:0007669"/>
    <property type="project" value="UniProtKB-KW"/>
</dbReference>
<keyword evidence="5" id="KW-0408">Iron</keyword>
<evidence type="ECO:0000256" key="2">
    <source>
        <dbReference type="ARBA" id="ARBA00022691"/>
    </source>
</evidence>
<dbReference type="InterPro" id="IPR058240">
    <property type="entry name" value="rSAM_sf"/>
</dbReference>
<dbReference type="SFLD" id="SFLDG01386">
    <property type="entry name" value="main_SPASM_domain-containing"/>
    <property type="match status" value="1"/>
</dbReference>
<feature type="domain" description="Radical SAM core" evidence="10">
    <location>
        <begin position="4"/>
        <end position="224"/>
    </location>
</feature>
<dbReference type="SMART" id="SM00729">
    <property type="entry name" value="Elp3"/>
    <property type="match status" value="1"/>
</dbReference>
<dbReference type="SFLD" id="SFLDG01383">
    <property type="entry name" value="cyclic_pyranopterin_phosphate"/>
    <property type="match status" value="1"/>
</dbReference>
<evidence type="ECO:0000256" key="3">
    <source>
        <dbReference type="ARBA" id="ARBA00022723"/>
    </source>
</evidence>
<dbReference type="Proteomes" id="UP000186777">
    <property type="component" value="Unassembled WGS sequence"/>
</dbReference>